<protein>
    <submittedName>
        <fullName evidence="1">Uncharacterized protein</fullName>
    </submittedName>
</protein>
<name>A0A382ZFP9_9ZZZZ</name>
<organism evidence="1">
    <name type="scientific">marine metagenome</name>
    <dbReference type="NCBI Taxonomy" id="408172"/>
    <lineage>
        <taxon>unclassified sequences</taxon>
        <taxon>metagenomes</taxon>
        <taxon>ecological metagenomes</taxon>
    </lineage>
</organism>
<proteinExistence type="predicted"/>
<accession>A0A382ZFP9</accession>
<sequence length="95" mass="10352">MAETAVSAINKDHTANKEGKLFCLIAWRERFALLLLLPLFVGDLADGFGLSLARHVLNGNSLHFGKIHNKLAGKFLSCPWRPCTTCAITTVTTIA</sequence>
<reference evidence="1" key="1">
    <citation type="submission" date="2018-05" db="EMBL/GenBank/DDBJ databases">
        <authorList>
            <person name="Lanie J.A."/>
            <person name="Ng W.-L."/>
            <person name="Kazmierczak K.M."/>
            <person name="Andrzejewski T.M."/>
            <person name="Davidsen T.M."/>
            <person name="Wayne K.J."/>
            <person name="Tettelin H."/>
            <person name="Glass J.I."/>
            <person name="Rusch D."/>
            <person name="Podicherti R."/>
            <person name="Tsui H.-C.T."/>
            <person name="Winkler M.E."/>
        </authorList>
    </citation>
    <scope>NUCLEOTIDE SEQUENCE</scope>
</reference>
<evidence type="ECO:0000313" key="1">
    <source>
        <dbReference type="EMBL" id="SVD94292.1"/>
    </source>
</evidence>
<dbReference type="EMBL" id="UINC01183504">
    <property type="protein sequence ID" value="SVD94292.1"/>
    <property type="molecule type" value="Genomic_DNA"/>
</dbReference>
<gene>
    <name evidence="1" type="ORF">METZ01_LOCUS447146</name>
</gene>
<dbReference type="AlphaFoldDB" id="A0A382ZFP9"/>